<feature type="transmembrane region" description="Helical" evidence="1">
    <location>
        <begin position="30"/>
        <end position="51"/>
    </location>
</feature>
<dbReference type="Proteomes" id="UP000013520">
    <property type="component" value="Chromosome"/>
</dbReference>
<evidence type="ECO:0000313" key="2">
    <source>
        <dbReference type="EMBL" id="AGL02488.1"/>
    </source>
</evidence>
<keyword evidence="1" id="KW-0812">Transmembrane</keyword>
<protein>
    <submittedName>
        <fullName evidence="2">Uncharacterized protein</fullName>
    </submittedName>
</protein>
<dbReference type="RefSeq" id="WP_006520634.1">
    <property type="nucleotide sequence ID" value="NC_021184.1"/>
</dbReference>
<evidence type="ECO:0000256" key="1">
    <source>
        <dbReference type="SAM" id="Phobius"/>
    </source>
</evidence>
<gene>
    <name evidence="2" type="ORF">Desgi_3128</name>
</gene>
<feature type="transmembrane region" description="Helical" evidence="1">
    <location>
        <begin position="7"/>
        <end position="24"/>
    </location>
</feature>
<evidence type="ECO:0000313" key="3">
    <source>
        <dbReference type="Proteomes" id="UP000013520"/>
    </source>
</evidence>
<dbReference type="AlphaFoldDB" id="R4KH21"/>
<keyword evidence="3" id="KW-1185">Reference proteome</keyword>
<dbReference type="STRING" id="767817.Desgi_3128"/>
<organism evidence="2 3">
    <name type="scientific">Desulfoscipio gibsoniae DSM 7213</name>
    <dbReference type="NCBI Taxonomy" id="767817"/>
    <lineage>
        <taxon>Bacteria</taxon>
        <taxon>Bacillati</taxon>
        <taxon>Bacillota</taxon>
        <taxon>Clostridia</taxon>
        <taxon>Eubacteriales</taxon>
        <taxon>Desulfallaceae</taxon>
        <taxon>Desulfoscipio</taxon>
    </lineage>
</organism>
<name>R4KH21_9FIRM</name>
<dbReference type="HOGENOM" id="CLU_208993_0_0_9"/>
<dbReference type="KEGG" id="dgi:Desgi_3128"/>
<keyword evidence="1" id="KW-0472">Membrane</keyword>
<keyword evidence="1" id="KW-1133">Transmembrane helix</keyword>
<dbReference type="EMBL" id="CP003273">
    <property type="protein sequence ID" value="AGL02488.1"/>
    <property type="molecule type" value="Genomic_DNA"/>
</dbReference>
<accession>R4KH21</accession>
<proteinExistence type="predicted"/>
<reference evidence="2 3" key="1">
    <citation type="submission" date="2012-01" db="EMBL/GenBank/DDBJ databases">
        <title>Complete sequence of Desulfotomaculum gibsoniae DSM 7213.</title>
        <authorList>
            <consortium name="US DOE Joint Genome Institute"/>
            <person name="Lucas S."/>
            <person name="Han J."/>
            <person name="Lapidus A."/>
            <person name="Cheng J.-F."/>
            <person name="Goodwin L."/>
            <person name="Pitluck S."/>
            <person name="Peters L."/>
            <person name="Ovchinnikova G."/>
            <person name="Teshima H."/>
            <person name="Detter J.C."/>
            <person name="Han C."/>
            <person name="Tapia R."/>
            <person name="Land M."/>
            <person name="Hauser L."/>
            <person name="Kyrpides N."/>
            <person name="Ivanova N."/>
            <person name="Pagani I."/>
            <person name="Parshina S."/>
            <person name="Plugge C."/>
            <person name="Muyzer G."/>
            <person name="Kuever J."/>
            <person name="Ivanova A."/>
            <person name="Nazina T."/>
            <person name="Klenk H.-P."/>
            <person name="Brambilla E."/>
            <person name="Spring S."/>
            <person name="Stams A.F."/>
            <person name="Woyke T."/>
        </authorList>
    </citation>
    <scope>NUCLEOTIDE SEQUENCE [LARGE SCALE GENOMIC DNA]</scope>
    <source>
        <strain evidence="2 3">DSM 7213</strain>
    </source>
</reference>
<sequence length="61" mass="7111">MLLQRLIIVIMGSLWLLWVLFTRYRSDWTALEWGAIGLVSISVLSSGYELIKEKGIKKREE</sequence>